<name>A0A4R3KED2_9FIRM</name>
<comment type="subcellular location">
    <subcellularLocation>
        <location evidence="1">Cell membrane</location>
        <topology evidence="1">Multi-pass membrane protein</topology>
    </subcellularLocation>
</comment>
<dbReference type="InterPro" id="IPR036259">
    <property type="entry name" value="MFS_trans_sf"/>
</dbReference>
<evidence type="ECO:0000256" key="4">
    <source>
        <dbReference type="ARBA" id="ARBA00022692"/>
    </source>
</evidence>
<feature type="transmembrane region" description="Helical" evidence="7">
    <location>
        <begin position="135"/>
        <end position="156"/>
    </location>
</feature>
<feature type="domain" description="Major facilitator superfamily (MFS) profile" evidence="8">
    <location>
        <begin position="10"/>
        <end position="396"/>
    </location>
</feature>
<keyword evidence="10" id="KW-1185">Reference proteome</keyword>
<dbReference type="Pfam" id="PF07690">
    <property type="entry name" value="MFS_1"/>
    <property type="match status" value="1"/>
</dbReference>
<reference evidence="9 10" key="1">
    <citation type="submission" date="2019-03" db="EMBL/GenBank/DDBJ databases">
        <title>Genomic Encyclopedia of Type Strains, Phase IV (KMG-IV): sequencing the most valuable type-strain genomes for metagenomic binning, comparative biology and taxonomic classification.</title>
        <authorList>
            <person name="Goeker M."/>
        </authorList>
    </citation>
    <scope>NUCLEOTIDE SEQUENCE [LARGE SCALE GENOMIC DNA]</scope>
    <source>
        <strain evidence="9 10">DSM 20467</strain>
    </source>
</reference>
<keyword evidence="2" id="KW-0813">Transport</keyword>
<dbReference type="OrthoDB" id="65739at2"/>
<dbReference type="SUPFAM" id="SSF103473">
    <property type="entry name" value="MFS general substrate transporter"/>
    <property type="match status" value="1"/>
</dbReference>
<evidence type="ECO:0000256" key="1">
    <source>
        <dbReference type="ARBA" id="ARBA00004651"/>
    </source>
</evidence>
<dbReference type="Proteomes" id="UP000295188">
    <property type="component" value="Unassembled WGS sequence"/>
</dbReference>
<feature type="transmembrane region" description="Helical" evidence="7">
    <location>
        <begin position="252"/>
        <end position="272"/>
    </location>
</feature>
<evidence type="ECO:0000256" key="7">
    <source>
        <dbReference type="SAM" id="Phobius"/>
    </source>
</evidence>
<dbReference type="GO" id="GO:0022857">
    <property type="term" value="F:transmembrane transporter activity"/>
    <property type="evidence" value="ECO:0007669"/>
    <property type="project" value="InterPro"/>
</dbReference>
<organism evidence="9 10">
    <name type="scientific">Pectinatus cerevisiiphilus</name>
    <dbReference type="NCBI Taxonomy" id="86956"/>
    <lineage>
        <taxon>Bacteria</taxon>
        <taxon>Bacillati</taxon>
        <taxon>Bacillota</taxon>
        <taxon>Negativicutes</taxon>
        <taxon>Selenomonadales</taxon>
        <taxon>Selenomonadaceae</taxon>
        <taxon>Pectinatus</taxon>
    </lineage>
</organism>
<dbReference type="EMBL" id="SMAA01000002">
    <property type="protein sequence ID" value="TCS81445.1"/>
    <property type="molecule type" value="Genomic_DNA"/>
</dbReference>
<dbReference type="Gene3D" id="1.20.1250.20">
    <property type="entry name" value="MFS general substrate transporter like domains"/>
    <property type="match status" value="1"/>
</dbReference>
<evidence type="ECO:0000256" key="5">
    <source>
        <dbReference type="ARBA" id="ARBA00022989"/>
    </source>
</evidence>
<protein>
    <submittedName>
        <fullName evidence="9">DHA1 family multidrug resistance protein-like MFS transporter</fullName>
    </submittedName>
</protein>
<keyword evidence="4 7" id="KW-0812">Transmembrane</keyword>
<gene>
    <name evidence="9" type="ORF">EDC37_102148</name>
</gene>
<feature type="transmembrane region" description="Helical" evidence="7">
    <location>
        <begin position="106"/>
        <end position="128"/>
    </location>
</feature>
<feature type="transmembrane region" description="Helical" evidence="7">
    <location>
        <begin position="9"/>
        <end position="29"/>
    </location>
</feature>
<evidence type="ECO:0000313" key="9">
    <source>
        <dbReference type="EMBL" id="TCS81445.1"/>
    </source>
</evidence>
<evidence type="ECO:0000256" key="6">
    <source>
        <dbReference type="ARBA" id="ARBA00023136"/>
    </source>
</evidence>
<feature type="transmembrane region" description="Helical" evidence="7">
    <location>
        <begin position="342"/>
        <end position="368"/>
    </location>
</feature>
<dbReference type="PRINTS" id="PR01035">
    <property type="entry name" value="TCRTETA"/>
</dbReference>
<dbReference type="PANTHER" id="PTHR43414:SF6">
    <property type="entry name" value="MULTIDRUG RESISTANCE PROTEIN MDTG"/>
    <property type="match status" value="1"/>
</dbReference>
<keyword evidence="6 7" id="KW-0472">Membrane</keyword>
<comment type="caution">
    <text evidence="9">The sequence shown here is derived from an EMBL/GenBank/DDBJ whole genome shotgun (WGS) entry which is preliminary data.</text>
</comment>
<feature type="transmembrane region" description="Helical" evidence="7">
    <location>
        <begin position="374"/>
        <end position="395"/>
    </location>
</feature>
<proteinExistence type="predicted"/>
<feature type="transmembrane region" description="Helical" evidence="7">
    <location>
        <begin position="284"/>
        <end position="301"/>
    </location>
</feature>
<feature type="transmembrane region" description="Helical" evidence="7">
    <location>
        <begin position="81"/>
        <end position="100"/>
    </location>
</feature>
<evidence type="ECO:0000256" key="3">
    <source>
        <dbReference type="ARBA" id="ARBA00022475"/>
    </source>
</evidence>
<dbReference type="RefSeq" id="WP_132547339.1">
    <property type="nucleotide sequence ID" value="NZ_SMAA01000002.1"/>
</dbReference>
<feature type="transmembrane region" description="Helical" evidence="7">
    <location>
        <begin position="219"/>
        <end position="240"/>
    </location>
</feature>
<dbReference type="AlphaFoldDB" id="A0A4R3KED2"/>
<feature type="transmembrane region" description="Helical" evidence="7">
    <location>
        <begin position="307"/>
        <end position="330"/>
    </location>
</feature>
<dbReference type="PROSITE" id="PS50850">
    <property type="entry name" value="MFS"/>
    <property type="match status" value="1"/>
</dbReference>
<sequence length="396" mass="42172">MQTKQNWKIVLAILTCNVVLMSASYTMLIPFLPLYLMKELGVAQADVNMWNGAIFSISFLVGAVMAPIWGKMADKKGRKIMAVRSSVGLAITYFLGGIVTSPEQLFMVRVLQGFAAGLWASELAIISASVPMEKLGLSLGVMQAALTSGAVIGPLLGGVLAEVFGMRASFMIAGGALFTISLITIFFVPEPPREAGDTSDRPQVKQRELLRNPVIKQMLILAVLVQMVILILQPIITLYVAQLRGSMDNIVLIAGIVFSLGGIASSLSAPFWGRMGQKKSFGKTMYMAMGGAGICLLIQAIPNRLMLFAVMQFVTGLFFAGINPSISAVLANNTGSSVRGSIFGMLFSAQQLGSMAGPLLGGAVGTYWGLKEVFIVAGVIMILTSTFVCSTRGNVY</sequence>
<dbReference type="GO" id="GO:0005886">
    <property type="term" value="C:plasma membrane"/>
    <property type="evidence" value="ECO:0007669"/>
    <property type="project" value="UniProtKB-SubCell"/>
</dbReference>
<feature type="transmembrane region" description="Helical" evidence="7">
    <location>
        <begin position="168"/>
        <end position="188"/>
    </location>
</feature>
<dbReference type="InterPro" id="IPR011701">
    <property type="entry name" value="MFS"/>
</dbReference>
<evidence type="ECO:0000259" key="8">
    <source>
        <dbReference type="PROSITE" id="PS50850"/>
    </source>
</evidence>
<keyword evidence="5 7" id="KW-1133">Transmembrane helix</keyword>
<feature type="transmembrane region" description="Helical" evidence="7">
    <location>
        <begin position="49"/>
        <end position="69"/>
    </location>
</feature>
<keyword evidence="3" id="KW-1003">Cell membrane</keyword>
<dbReference type="PANTHER" id="PTHR43414">
    <property type="entry name" value="MULTIDRUG RESISTANCE PROTEIN MDTG"/>
    <property type="match status" value="1"/>
</dbReference>
<dbReference type="InterPro" id="IPR001958">
    <property type="entry name" value="Tet-R_TetA/multi-R_MdtG-like"/>
</dbReference>
<evidence type="ECO:0000256" key="2">
    <source>
        <dbReference type="ARBA" id="ARBA00022448"/>
    </source>
</evidence>
<accession>A0A4R3KED2</accession>
<dbReference type="InterPro" id="IPR020846">
    <property type="entry name" value="MFS_dom"/>
</dbReference>
<evidence type="ECO:0000313" key="10">
    <source>
        <dbReference type="Proteomes" id="UP000295188"/>
    </source>
</evidence>